<dbReference type="SMART" id="SM00028">
    <property type="entry name" value="TPR"/>
    <property type="match status" value="18"/>
</dbReference>
<dbReference type="RefSeq" id="WP_311576600.1">
    <property type="nucleotide sequence ID" value="NZ_JAVRIF010000001.1"/>
</dbReference>
<accession>A0ABU2ZYJ6</accession>
<dbReference type="Pfam" id="PF13181">
    <property type="entry name" value="TPR_8"/>
    <property type="match status" value="1"/>
</dbReference>
<dbReference type="Pfam" id="PF09976">
    <property type="entry name" value="TPR_21"/>
    <property type="match status" value="1"/>
</dbReference>
<evidence type="ECO:0000259" key="3">
    <source>
        <dbReference type="Pfam" id="PF09976"/>
    </source>
</evidence>
<dbReference type="Pfam" id="PF13432">
    <property type="entry name" value="TPR_16"/>
    <property type="match status" value="1"/>
</dbReference>
<reference evidence="4 5" key="1">
    <citation type="submission" date="2023-09" db="EMBL/GenBank/DDBJ databases">
        <authorList>
            <person name="Rey-Velasco X."/>
        </authorList>
    </citation>
    <scope>NUCLEOTIDE SEQUENCE [LARGE SCALE GENOMIC DNA]</scope>
    <source>
        <strain evidence="4 5">W431</strain>
    </source>
</reference>
<sequence>MTIKKVVAFSVLLSGSVIAAQSSSNEPFENALKSFYMEDLNSAVIHLKNALKNNPKHLPSRILMAEILIAQGDGAGAEIELKFAEQGNADDKKTLLLLLEAYLLQNKYDLVINKATPIPGSEKLSSDILVLKGRALFNKNNTVLAQAEYQDALELNPRNYEAFLGLAQVAYKRNQYEEALKYIEQTLKLSPLNTNAMQMKASIYQIKGDIDQAIKAISEAIAINVKHFPALLTRASILIEQQKFNQALDDVNVILADVPNEPRANYLKAIITNALGLSDEFSKTTSHLDVVLTGMPDDIMKENPIYYYLAGLVNFNQGEFLKAQDDLRDYIDIVNDDIRAMKLIAQVEFALNEAYSAKNYLIKARLLNPDDIQIWTLLGKAYDMTGEVEKAELYFTDVVKALPKSASAHFDLGNLQLRMGQSQKALENLIKAEELSQHHPKFTFQLVKAFQQSKQYQKALTILVSLIEKDKNSSFLYLQQGILQGLLSQHSAARSSFEQAVSLDENNIDAIVHLARMDMVEGDIASARERLLAKLSTLSDHPMLMVELGNTYTQKNEIDQAQKYYEKAYSLNRNSTLAVNKVLDIYSAKGDIGKAIEVSTEFLARNNKNAQIQQRLAGFYLANKNFDKASNSFQLAVKYAADKSAVLSAFADGQLTMRNPEGAISSLQKSIAWNENFISAYLKLIHLLAKNNQEDEALAVINSLNEKLNFPALILSLKGDVYLQLEKFTQAEQFYRESLSMDKSQKTTLSLSQALIAQEKFDEATSMLFNLHATEPKSTLIAIALADVYMATNKAEQAATLYEKQININGSLPILLNNAAIVNIALDRHDKALKYAKEAYDKMPDNVAIMDTMAWALTKSDQPDKALNIFRNVLAVESDNAEVKYHLAVNLVMLKRENEAIKYLKEAIDSTQSFSEIEQAKALLVRLES</sequence>
<feature type="repeat" description="TPR" evidence="1">
    <location>
        <begin position="542"/>
        <end position="575"/>
    </location>
</feature>
<evidence type="ECO:0000313" key="5">
    <source>
        <dbReference type="Proteomes" id="UP001266357"/>
    </source>
</evidence>
<feature type="signal peptide" evidence="2">
    <location>
        <begin position="1"/>
        <end position="19"/>
    </location>
</feature>
<feature type="repeat" description="TPR" evidence="1">
    <location>
        <begin position="126"/>
        <end position="159"/>
    </location>
</feature>
<comment type="caution">
    <text evidence="4">The sequence shown here is derived from an EMBL/GenBank/DDBJ whole genome shotgun (WGS) entry which is preliminary data.</text>
</comment>
<dbReference type="SUPFAM" id="SSF48452">
    <property type="entry name" value="TPR-like"/>
    <property type="match status" value="5"/>
</dbReference>
<dbReference type="InterPro" id="IPR011990">
    <property type="entry name" value="TPR-like_helical_dom_sf"/>
</dbReference>
<dbReference type="PANTHER" id="PTHR12558">
    <property type="entry name" value="CELL DIVISION CYCLE 16,23,27"/>
    <property type="match status" value="1"/>
</dbReference>
<gene>
    <name evidence="4" type="primary">prsT</name>
    <name evidence="4" type="ORF">RM573_02305</name>
</gene>
<dbReference type="Gene3D" id="1.25.40.10">
    <property type="entry name" value="Tetratricopeptide repeat domain"/>
    <property type="match status" value="6"/>
</dbReference>
<dbReference type="PANTHER" id="PTHR12558:SF13">
    <property type="entry name" value="CELL DIVISION CYCLE PROTEIN 27 HOMOLOG"/>
    <property type="match status" value="1"/>
</dbReference>
<name>A0ABU2ZYJ6_9GAMM</name>
<dbReference type="NCBIfam" id="TIGR02917">
    <property type="entry name" value="PEP_TPR_lipo"/>
    <property type="match status" value="1"/>
</dbReference>
<organism evidence="4 5">
    <name type="scientific">Thalassotalea castellviae</name>
    <dbReference type="NCBI Taxonomy" id="3075612"/>
    <lineage>
        <taxon>Bacteria</taxon>
        <taxon>Pseudomonadati</taxon>
        <taxon>Pseudomonadota</taxon>
        <taxon>Gammaproteobacteria</taxon>
        <taxon>Alteromonadales</taxon>
        <taxon>Colwelliaceae</taxon>
        <taxon>Thalassotalea</taxon>
    </lineage>
</organism>
<feature type="repeat" description="TPR" evidence="1">
    <location>
        <begin position="712"/>
        <end position="745"/>
    </location>
</feature>
<evidence type="ECO:0000256" key="1">
    <source>
        <dbReference type="PROSITE-ProRule" id="PRU00339"/>
    </source>
</evidence>
<feature type="chain" id="PRO_5046158072" evidence="2">
    <location>
        <begin position="20"/>
        <end position="929"/>
    </location>
</feature>
<evidence type="ECO:0000313" key="4">
    <source>
        <dbReference type="EMBL" id="MDT0602417.1"/>
    </source>
</evidence>
<protein>
    <submittedName>
        <fullName evidence="4">PEP-CTERM system TPR-repeat protein PrsT</fullName>
    </submittedName>
</protein>
<dbReference type="EMBL" id="JAVRIF010000001">
    <property type="protein sequence ID" value="MDT0602417.1"/>
    <property type="molecule type" value="Genomic_DNA"/>
</dbReference>
<feature type="domain" description="Ancillary SecYEG translocon subunit/Cell division coordinator CpoB TPR" evidence="3">
    <location>
        <begin position="653"/>
        <end position="746"/>
    </location>
</feature>
<evidence type="ECO:0000256" key="2">
    <source>
        <dbReference type="SAM" id="SignalP"/>
    </source>
</evidence>
<feature type="repeat" description="TPR" evidence="1">
    <location>
        <begin position="372"/>
        <end position="405"/>
    </location>
</feature>
<feature type="repeat" description="TPR" evidence="1">
    <location>
        <begin position="406"/>
        <end position="439"/>
    </location>
</feature>
<proteinExistence type="predicted"/>
<dbReference type="Proteomes" id="UP001266357">
    <property type="component" value="Unassembled WGS sequence"/>
</dbReference>
<dbReference type="PROSITE" id="PS50005">
    <property type="entry name" value="TPR"/>
    <property type="match status" value="7"/>
</dbReference>
<keyword evidence="2" id="KW-0732">Signal</keyword>
<dbReference type="PROSITE" id="PS50293">
    <property type="entry name" value="TPR_REGION"/>
    <property type="match status" value="1"/>
</dbReference>
<feature type="repeat" description="TPR" evidence="1">
    <location>
        <begin position="474"/>
        <end position="507"/>
    </location>
</feature>
<keyword evidence="5" id="KW-1185">Reference proteome</keyword>
<keyword evidence="1" id="KW-0802">TPR repeat</keyword>
<dbReference type="InterPro" id="IPR018704">
    <property type="entry name" value="SecYEG/CpoB_TPR"/>
</dbReference>
<feature type="repeat" description="TPR" evidence="1">
    <location>
        <begin position="160"/>
        <end position="193"/>
    </location>
</feature>
<dbReference type="Pfam" id="PF14559">
    <property type="entry name" value="TPR_19"/>
    <property type="match status" value="4"/>
</dbReference>
<dbReference type="InterPro" id="IPR019734">
    <property type="entry name" value="TPR_rpt"/>
</dbReference>
<dbReference type="InterPro" id="IPR014266">
    <property type="entry name" value="PEP-CTERM_TPR_PrsT"/>
</dbReference>